<evidence type="ECO:0000313" key="4">
    <source>
        <dbReference type="Proteomes" id="UP001501725"/>
    </source>
</evidence>
<dbReference type="SUPFAM" id="SSF55961">
    <property type="entry name" value="Bet v1-like"/>
    <property type="match status" value="1"/>
</dbReference>
<feature type="domain" description="Activator of Hsp90 ATPase homologue 1/2-like C-terminal" evidence="2">
    <location>
        <begin position="38"/>
        <end position="166"/>
    </location>
</feature>
<proteinExistence type="inferred from homology"/>
<dbReference type="Pfam" id="PF08327">
    <property type="entry name" value="AHSA1"/>
    <property type="match status" value="1"/>
</dbReference>
<name>A0ABP8G3Z8_9BACT</name>
<dbReference type="Gene3D" id="3.30.530.20">
    <property type="match status" value="1"/>
</dbReference>
<protein>
    <submittedName>
        <fullName evidence="3">SRPBCC domain-containing protein</fullName>
    </submittedName>
</protein>
<sequence length="168" mass="19076">MLRIFTDLYLSVPSVSSVFVLDYLSAMEETLVFERRFDAPPAQVWKALTDTEEMRNWYFSLEDFQPVPGFAFSFVGGPPDGIQYIHRCVVTEAVPERVLAHTWDYQGYSGSSTVRWELAPDGAGTRLRLTHAGIGTFPESNPDLAIANFRQGWTEIIHTHLRGYLERG</sequence>
<evidence type="ECO:0000256" key="1">
    <source>
        <dbReference type="ARBA" id="ARBA00006817"/>
    </source>
</evidence>
<gene>
    <name evidence="3" type="ORF">GCM10023184_00500</name>
</gene>
<organism evidence="3 4">
    <name type="scientific">Flaviaesturariibacter amylovorans</name>
    <dbReference type="NCBI Taxonomy" id="1084520"/>
    <lineage>
        <taxon>Bacteria</taxon>
        <taxon>Pseudomonadati</taxon>
        <taxon>Bacteroidota</taxon>
        <taxon>Chitinophagia</taxon>
        <taxon>Chitinophagales</taxon>
        <taxon>Chitinophagaceae</taxon>
        <taxon>Flaviaestuariibacter</taxon>
    </lineage>
</organism>
<dbReference type="InterPro" id="IPR023393">
    <property type="entry name" value="START-like_dom_sf"/>
</dbReference>
<dbReference type="EMBL" id="BAABGY010000001">
    <property type="protein sequence ID" value="GAA4317027.1"/>
    <property type="molecule type" value="Genomic_DNA"/>
</dbReference>
<accession>A0ABP8G3Z8</accession>
<dbReference type="CDD" id="cd07814">
    <property type="entry name" value="SRPBCC_CalC_Aha1-like"/>
    <property type="match status" value="1"/>
</dbReference>
<comment type="similarity">
    <text evidence="1">Belongs to the AHA1 family.</text>
</comment>
<reference evidence="4" key="1">
    <citation type="journal article" date="2019" name="Int. J. Syst. Evol. Microbiol.">
        <title>The Global Catalogue of Microorganisms (GCM) 10K type strain sequencing project: providing services to taxonomists for standard genome sequencing and annotation.</title>
        <authorList>
            <consortium name="The Broad Institute Genomics Platform"/>
            <consortium name="The Broad Institute Genome Sequencing Center for Infectious Disease"/>
            <person name="Wu L."/>
            <person name="Ma J."/>
        </authorList>
    </citation>
    <scope>NUCLEOTIDE SEQUENCE [LARGE SCALE GENOMIC DNA]</scope>
    <source>
        <strain evidence="4">JCM 17919</strain>
    </source>
</reference>
<comment type="caution">
    <text evidence="3">The sequence shown here is derived from an EMBL/GenBank/DDBJ whole genome shotgun (WGS) entry which is preliminary data.</text>
</comment>
<keyword evidence="4" id="KW-1185">Reference proteome</keyword>
<evidence type="ECO:0000313" key="3">
    <source>
        <dbReference type="EMBL" id="GAA4317027.1"/>
    </source>
</evidence>
<dbReference type="InterPro" id="IPR013538">
    <property type="entry name" value="ASHA1/2-like_C"/>
</dbReference>
<dbReference type="Proteomes" id="UP001501725">
    <property type="component" value="Unassembled WGS sequence"/>
</dbReference>
<evidence type="ECO:0000259" key="2">
    <source>
        <dbReference type="Pfam" id="PF08327"/>
    </source>
</evidence>